<evidence type="ECO:0000313" key="9">
    <source>
        <dbReference type="EMBL" id="AQV94181.1"/>
    </source>
</evidence>
<dbReference type="AlphaFoldDB" id="A0A1U9UPL9"/>
<keyword evidence="7 8" id="KW-0472">Membrane</keyword>
<dbReference type="Pfam" id="PF02652">
    <property type="entry name" value="Lactate_perm"/>
    <property type="match status" value="1"/>
</dbReference>
<dbReference type="NCBIfam" id="TIGR00795">
    <property type="entry name" value="lctP"/>
    <property type="match status" value="1"/>
</dbReference>
<evidence type="ECO:0000256" key="1">
    <source>
        <dbReference type="ARBA" id="ARBA00004651"/>
    </source>
</evidence>
<protein>
    <recommendedName>
        <fullName evidence="8">L-lactate permease</fullName>
    </recommendedName>
</protein>
<feature type="transmembrane region" description="Helical" evidence="8">
    <location>
        <begin position="570"/>
        <end position="591"/>
    </location>
</feature>
<feature type="transmembrane region" description="Helical" evidence="8">
    <location>
        <begin position="77"/>
        <end position="100"/>
    </location>
</feature>
<dbReference type="GO" id="GO:0015295">
    <property type="term" value="F:solute:proton symporter activity"/>
    <property type="evidence" value="ECO:0007669"/>
    <property type="project" value="TreeGrafter"/>
</dbReference>
<feature type="transmembrane region" description="Helical" evidence="8">
    <location>
        <begin position="175"/>
        <end position="195"/>
    </location>
</feature>
<dbReference type="EMBL" id="CP017757">
    <property type="protein sequence ID" value="AQV94181.1"/>
    <property type="molecule type" value="Genomic_DNA"/>
</dbReference>
<dbReference type="InterPro" id="IPR003804">
    <property type="entry name" value="Lactate_perm"/>
</dbReference>
<feature type="transmembrane region" description="Helical" evidence="8">
    <location>
        <begin position="51"/>
        <end position="71"/>
    </location>
</feature>
<accession>A0A1U9UPL9</accession>
<dbReference type="RefSeq" id="WP_078196449.1">
    <property type="nucleotide sequence ID" value="NZ_CP017757.2"/>
</dbReference>
<dbReference type="GO" id="GO:0015129">
    <property type="term" value="F:lactate transmembrane transporter activity"/>
    <property type="evidence" value="ECO:0007669"/>
    <property type="project" value="UniProtKB-UniRule"/>
</dbReference>
<dbReference type="GO" id="GO:0005886">
    <property type="term" value="C:plasma membrane"/>
    <property type="evidence" value="ECO:0007669"/>
    <property type="project" value="UniProtKB-SubCell"/>
</dbReference>
<evidence type="ECO:0000256" key="5">
    <source>
        <dbReference type="ARBA" id="ARBA00022692"/>
    </source>
</evidence>
<evidence type="ECO:0000313" key="10">
    <source>
        <dbReference type="Proteomes" id="UP000189627"/>
    </source>
</evidence>
<evidence type="ECO:0000256" key="3">
    <source>
        <dbReference type="ARBA" id="ARBA00022448"/>
    </source>
</evidence>
<dbReference type="PANTHER" id="PTHR30003:SF0">
    <property type="entry name" value="GLYCOLATE PERMEASE GLCA-RELATED"/>
    <property type="match status" value="1"/>
</dbReference>
<dbReference type="PANTHER" id="PTHR30003">
    <property type="entry name" value="L-LACTATE PERMEASE"/>
    <property type="match status" value="1"/>
</dbReference>
<reference evidence="10" key="1">
    <citation type="submission" date="2017-02" db="EMBL/GenBank/DDBJ databases">
        <title>Complete genome sequence of Cupriavidus necator strain NH9, a 3-chlorobenzoate degrader.</title>
        <authorList>
            <person name="Moriuchi R."/>
            <person name="Dohra H."/>
            <person name="Ogawa N."/>
        </authorList>
    </citation>
    <scope>NUCLEOTIDE SEQUENCE [LARGE SCALE GENOMIC DNA]</scope>
    <source>
        <strain evidence="10">NH9</strain>
    </source>
</reference>
<comment type="similarity">
    <text evidence="2 8">Belongs to the lactate permease family.</text>
</comment>
<feature type="transmembrane region" description="Helical" evidence="8">
    <location>
        <begin position="448"/>
        <end position="466"/>
    </location>
</feature>
<feature type="transmembrane region" description="Helical" evidence="8">
    <location>
        <begin position="207"/>
        <end position="225"/>
    </location>
</feature>
<feature type="transmembrane region" description="Helical" evidence="8">
    <location>
        <begin position="326"/>
        <end position="344"/>
    </location>
</feature>
<proteinExistence type="inferred from homology"/>
<comment type="function">
    <text evidence="8">Uptake of L-lactate across the membrane. Can also transport D-lactate and glycolate.</text>
</comment>
<evidence type="ECO:0000256" key="2">
    <source>
        <dbReference type="ARBA" id="ARBA00010100"/>
    </source>
</evidence>
<evidence type="ECO:0000256" key="6">
    <source>
        <dbReference type="ARBA" id="ARBA00022989"/>
    </source>
</evidence>
<name>A0A1U9UPL9_CUPNE</name>
<feature type="transmembrane region" description="Helical" evidence="8">
    <location>
        <begin position="144"/>
        <end position="163"/>
    </location>
</feature>
<feature type="transmembrane region" description="Helical" evidence="8">
    <location>
        <begin position="267"/>
        <end position="284"/>
    </location>
</feature>
<evidence type="ECO:0000256" key="8">
    <source>
        <dbReference type="RuleBase" id="RU365092"/>
    </source>
</evidence>
<keyword evidence="8" id="KW-0997">Cell inner membrane</keyword>
<comment type="subcellular location">
    <subcellularLocation>
        <location evidence="8">Cell inner membrane</location>
        <topology evidence="8">Multi-pass membrane protein</topology>
    </subcellularLocation>
    <subcellularLocation>
        <location evidence="1">Cell membrane</location>
        <topology evidence="1">Multi-pass membrane protein</topology>
    </subcellularLocation>
</comment>
<keyword evidence="5 8" id="KW-0812">Transmembrane</keyword>
<sequence length="603" mass="64815">MYQQTYDPLGNVFLSTVVAAIPILVLLYFIALHRHRDSQGNVHLGISAPYAAFYGVIAAFLVSCIVFRMPLASAASAFALGSLSGFLGIIWIVLAAMFLYTMTVVTGKFEIVKESIIHISFDRRLQCVLIAFSFGAIIEGTSGFGTPVAIAGAVMVGLGFKPFQSAVLNLLANTAPVAWGAIGTPIVTLAAVSGLDQVTLSAMAGRQLPFVSVLVPFWLVSTFVKMEGGTWKEAFEVWPAALCAGASFAVMQWFASGTNEFHLMTDVVSGVFSVICTALFLRFWHPKTRFLLRAEREALAAAGKSIATATVDSTEWKYSYTTRETVYAWLPWVILILCCAIWGMPEFKKYLNNLFSSVTFSTTLLGSSFSGTLSLPVWDMPALHNLVQRMPPVAPVNAKPEVARFTINWLSAAGTGVFVAAILSGLVLRLSAVQWKAAFAQTLQRMKIPVLVIAQVLGLGFLTRYAGTDAVLGLAFTGAGFLYPFFAAYLGWLGVFLTGSDTASNALFGSLQRITAQQLNLNPILIVATNSTGGVMGKMIDAQSIMVACAACYDEPEERSHALGPIFRTIFWHSIAGAAVIGLIALLQAYVFPGMIPIPPVGK</sequence>
<dbReference type="Proteomes" id="UP000189627">
    <property type="component" value="Chromosome 1"/>
</dbReference>
<keyword evidence="4" id="KW-1003">Cell membrane</keyword>
<feature type="transmembrane region" description="Helical" evidence="8">
    <location>
        <begin position="12"/>
        <end position="31"/>
    </location>
</feature>
<keyword evidence="6 8" id="KW-1133">Transmembrane helix</keyword>
<evidence type="ECO:0000256" key="7">
    <source>
        <dbReference type="ARBA" id="ARBA00023136"/>
    </source>
</evidence>
<feature type="transmembrane region" description="Helical" evidence="8">
    <location>
        <begin position="472"/>
        <end position="497"/>
    </location>
</feature>
<dbReference type="OrthoDB" id="9761056at2"/>
<feature type="transmembrane region" description="Helical" evidence="8">
    <location>
        <begin position="407"/>
        <end position="428"/>
    </location>
</feature>
<dbReference type="KEGG" id="cuh:BJN34_09800"/>
<gene>
    <name evidence="9" type="ORF">BJN34_09800</name>
</gene>
<evidence type="ECO:0000256" key="4">
    <source>
        <dbReference type="ARBA" id="ARBA00022475"/>
    </source>
</evidence>
<organism evidence="9 10">
    <name type="scientific">Cupriavidus necator</name>
    <name type="common">Alcaligenes eutrophus</name>
    <name type="synonym">Ralstonia eutropha</name>
    <dbReference type="NCBI Taxonomy" id="106590"/>
    <lineage>
        <taxon>Bacteria</taxon>
        <taxon>Pseudomonadati</taxon>
        <taxon>Pseudomonadota</taxon>
        <taxon>Betaproteobacteria</taxon>
        <taxon>Burkholderiales</taxon>
        <taxon>Burkholderiaceae</taxon>
        <taxon>Cupriavidus</taxon>
    </lineage>
</organism>
<feature type="transmembrane region" description="Helical" evidence="8">
    <location>
        <begin position="237"/>
        <end position="255"/>
    </location>
</feature>
<keyword evidence="3 8" id="KW-0813">Transport</keyword>